<sequence>MPAALVISAALAACQPAPAPELPKVTTLDFKAFDGKVTTRAGKSKTFSLDAEPEYIAVSADSKTAFVTLQESNAMATIDLTKGQITDVKSLGLKDHSKPGNGLDASDKDGKISIQNWPVYGAYMPDAIASINVGGKTYLLTANEGDSRDYDGFSDEVRVAKLKLDATNFPNAADLQKDSALGRLTVSSVDADTDGDGDADQLVAFGARSLSVWDASGTLVADTGDLIEKKMAELAPTTFNSEGTTGTLDGRSDNKGPEPEGVTVGTVNGKTLAFVGLERMGGIMVMDVSTPDKPAFVDYAHHITPTADAKSGSAGDLAPEGVLFIPAGDSPSGQPLLVASHEVSGSVTIYTVQSSGKLTFTGRWQAEPFAFDKGIAEISAYDETSKQLFTVNGNTGSLDVLNIADVTKPTFVKNISLGAYGKAANSVAVHNGLVAVAVEAAVKTDPGKVALLNADGTEKAPAITVGALPDMLTFTPDGKFILVANEGEPSDDYSIDPAGSVSIINVSEALKK</sequence>
<feature type="compositionally biased region" description="Polar residues" evidence="1">
    <location>
        <begin position="238"/>
        <end position="247"/>
    </location>
</feature>
<dbReference type="NCBIfam" id="NF038117">
    <property type="entry name" value="choice_anch_I"/>
    <property type="match status" value="1"/>
</dbReference>
<dbReference type="InterPro" id="IPR011044">
    <property type="entry name" value="Quino_amine_DH_bsu"/>
</dbReference>
<dbReference type="Proteomes" id="UP000286287">
    <property type="component" value="Unassembled WGS sequence"/>
</dbReference>
<dbReference type="PANTHER" id="PTHR46928">
    <property type="entry name" value="MESENCHYME-SPECIFIC CELL SURFACE GLYCOPROTEIN"/>
    <property type="match status" value="1"/>
</dbReference>
<evidence type="ECO:0000256" key="1">
    <source>
        <dbReference type="SAM" id="MobiDB-lite"/>
    </source>
</evidence>
<dbReference type="InterPro" id="IPR055188">
    <property type="entry name" value="Choice_anch_I"/>
</dbReference>
<accession>A0A418V7Y2</accession>
<gene>
    <name evidence="4" type="ORF">D3875_12210</name>
</gene>
<evidence type="ECO:0000313" key="4">
    <source>
        <dbReference type="EMBL" id="RJF72204.1"/>
    </source>
</evidence>
<name>A0A418V7Y2_9DEIO</name>
<dbReference type="InterPro" id="IPR015943">
    <property type="entry name" value="WD40/YVTN_repeat-like_dom_sf"/>
</dbReference>
<dbReference type="SUPFAM" id="SSF50969">
    <property type="entry name" value="YVTN repeat-like/Quinoprotein amine dehydrogenase"/>
    <property type="match status" value="1"/>
</dbReference>
<dbReference type="OrthoDB" id="9801679at2"/>
<feature type="domain" description="Choice-of-anchor I" evidence="3">
    <location>
        <begin position="373"/>
        <end position="509"/>
    </location>
</feature>
<keyword evidence="5" id="KW-1185">Reference proteome</keyword>
<dbReference type="PANTHER" id="PTHR46928:SF1">
    <property type="entry name" value="MESENCHYME-SPECIFIC CELL SURFACE GLYCOPROTEIN"/>
    <property type="match status" value="1"/>
</dbReference>
<organism evidence="4 5">
    <name type="scientific">Deinococcus cavernae</name>
    <dbReference type="NCBI Taxonomy" id="2320857"/>
    <lineage>
        <taxon>Bacteria</taxon>
        <taxon>Thermotogati</taxon>
        <taxon>Deinococcota</taxon>
        <taxon>Deinococci</taxon>
        <taxon>Deinococcales</taxon>
        <taxon>Deinococcaceae</taxon>
        <taxon>Deinococcus</taxon>
    </lineage>
</organism>
<feature type="region of interest" description="Disordered" evidence="1">
    <location>
        <begin position="238"/>
        <end position="264"/>
    </location>
</feature>
<dbReference type="EMBL" id="QYUJ01000014">
    <property type="protein sequence ID" value="RJF72204.1"/>
    <property type="molecule type" value="Genomic_DNA"/>
</dbReference>
<dbReference type="Pfam" id="PF22494">
    <property type="entry name" value="choice_anch_I"/>
    <property type="match status" value="2"/>
</dbReference>
<evidence type="ECO:0000259" key="3">
    <source>
        <dbReference type="Pfam" id="PF22494"/>
    </source>
</evidence>
<comment type="caution">
    <text evidence="4">The sequence shown here is derived from an EMBL/GenBank/DDBJ whole genome shotgun (WGS) entry which is preliminary data.</text>
</comment>
<dbReference type="InterPro" id="IPR052956">
    <property type="entry name" value="Mesenchyme-surface_protein"/>
</dbReference>
<feature type="signal peptide" evidence="2">
    <location>
        <begin position="1"/>
        <end position="19"/>
    </location>
</feature>
<reference evidence="4 5" key="1">
    <citation type="submission" date="2018-09" db="EMBL/GenBank/DDBJ databases">
        <authorList>
            <person name="Zhu H."/>
        </authorList>
    </citation>
    <scope>NUCLEOTIDE SEQUENCE [LARGE SCALE GENOMIC DNA]</scope>
    <source>
        <strain evidence="4 5">K2S05-167</strain>
    </source>
</reference>
<protein>
    <recommendedName>
        <fullName evidence="3">Choice-of-anchor I domain-containing protein</fullName>
    </recommendedName>
</protein>
<proteinExistence type="predicted"/>
<dbReference type="AlphaFoldDB" id="A0A418V7Y2"/>
<dbReference type="RefSeq" id="WP_119764105.1">
    <property type="nucleotide sequence ID" value="NZ_QYUJ01000014.1"/>
</dbReference>
<keyword evidence="2" id="KW-0732">Signal</keyword>
<evidence type="ECO:0000313" key="5">
    <source>
        <dbReference type="Proteomes" id="UP000286287"/>
    </source>
</evidence>
<dbReference type="Gene3D" id="2.130.10.10">
    <property type="entry name" value="YVTN repeat-like/Quinoprotein amine dehydrogenase"/>
    <property type="match status" value="1"/>
</dbReference>
<evidence type="ECO:0000256" key="2">
    <source>
        <dbReference type="SAM" id="SignalP"/>
    </source>
</evidence>
<feature type="chain" id="PRO_5019358857" description="Choice-of-anchor I domain-containing protein" evidence="2">
    <location>
        <begin position="20"/>
        <end position="512"/>
    </location>
</feature>
<feature type="domain" description="Choice-of-anchor I" evidence="3">
    <location>
        <begin position="24"/>
        <end position="351"/>
    </location>
</feature>